<reference evidence="3 4" key="1">
    <citation type="submission" date="2013-02" db="EMBL/GenBank/DDBJ databases">
        <title>Draft Genome Sequence of Streptomyces afghaniensis, Which Produces Compounds of the Julimycin B-Complex.</title>
        <authorList>
            <person name="Gruening B.A."/>
            <person name="Praeg A."/>
            <person name="Erxleben A."/>
            <person name="Guenther S."/>
            <person name="Fiedler H.-P."/>
            <person name="Goodfellow M."/>
            <person name="Mueller M."/>
        </authorList>
    </citation>
    <scope>NUCLEOTIDE SEQUENCE [LARGE SCALE GENOMIC DNA]</scope>
    <source>
        <strain evidence="3 4">772</strain>
    </source>
</reference>
<dbReference type="Gene3D" id="3.30.559.30">
    <property type="entry name" value="Nonribosomal peptide synthetase, condensation domain"/>
    <property type="match status" value="1"/>
</dbReference>
<dbReference type="SUPFAM" id="SSF52777">
    <property type="entry name" value="CoA-dependent acyltransferases"/>
    <property type="match status" value="1"/>
</dbReference>
<dbReference type="AlphaFoldDB" id="S4MMM0"/>
<gene>
    <name evidence="3" type="ORF">STAFG_6126</name>
</gene>
<protein>
    <submittedName>
        <fullName evidence="3">Putative Linear gramicidin synthase subunit D</fullName>
    </submittedName>
</protein>
<dbReference type="EMBL" id="AOPY01001539">
    <property type="protein sequence ID" value="EPJ36795.1"/>
    <property type="molecule type" value="Genomic_DNA"/>
</dbReference>
<dbReference type="GO" id="GO:0005737">
    <property type="term" value="C:cytoplasm"/>
    <property type="evidence" value="ECO:0007669"/>
    <property type="project" value="TreeGrafter"/>
</dbReference>
<dbReference type="GO" id="GO:0003824">
    <property type="term" value="F:catalytic activity"/>
    <property type="evidence" value="ECO:0007669"/>
    <property type="project" value="InterPro"/>
</dbReference>
<dbReference type="GO" id="GO:0044550">
    <property type="term" value="P:secondary metabolite biosynthetic process"/>
    <property type="evidence" value="ECO:0007669"/>
    <property type="project" value="TreeGrafter"/>
</dbReference>
<dbReference type="PANTHER" id="PTHR45527">
    <property type="entry name" value="NONRIBOSOMAL PEPTIDE SYNTHETASE"/>
    <property type="match status" value="1"/>
</dbReference>
<feature type="compositionally biased region" description="Basic and acidic residues" evidence="1">
    <location>
        <begin position="271"/>
        <end position="285"/>
    </location>
</feature>
<comment type="caution">
    <text evidence="3">The sequence shown here is derived from an EMBL/GenBank/DDBJ whole genome shotgun (WGS) entry which is preliminary data.</text>
</comment>
<sequence>MRLRQELLLAYQAFATGSEPETDPARPFAEHVAWVESLDRDAAAAYWARVMEGSTGPWAGEPQRTQGRLTQVQRALDPRLTDRLDAAAKSAGTTFATFAQLAWARVLADRGGSEDVVFGVTSNGRPATAEAEAAVGPFISTLPVRFRFAPDEPVTAAVRRLHLQRLEAEEHGGVELAVMTGGRSLESVLVFDNYPVDASLGAVSAAVESDHPLAHRSYSVAQTEFPIRVDVLRGAEDALVLTFAGDREPPHDADELADRWVDALHTLAARSESEQEKSRQEKADGGTDVPAV</sequence>
<feature type="domain" description="Condensation" evidence="2">
    <location>
        <begin position="5"/>
        <end position="275"/>
    </location>
</feature>
<dbReference type="GO" id="GO:0031177">
    <property type="term" value="F:phosphopantetheine binding"/>
    <property type="evidence" value="ECO:0007669"/>
    <property type="project" value="TreeGrafter"/>
</dbReference>
<accession>S4MMM0</accession>
<dbReference type="PANTHER" id="PTHR45527:SF1">
    <property type="entry name" value="FATTY ACID SYNTHASE"/>
    <property type="match status" value="1"/>
</dbReference>
<feature type="region of interest" description="Disordered" evidence="1">
    <location>
        <begin position="268"/>
        <end position="292"/>
    </location>
</feature>
<dbReference type="InterPro" id="IPR023213">
    <property type="entry name" value="CAT-like_dom_sf"/>
</dbReference>
<dbReference type="Pfam" id="PF00668">
    <property type="entry name" value="Condensation"/>
    <property type="match status" value="1"/>
</dbReference>
<dbReference type="Gene3D" id="3.30.559.10">
    <property type="entry name" value="Chloramphenicol acetyltransferase-like domain"/>
    <property type="match status" value="1"/>
</dbReference>
<evidence type="ECO:0000256" key="1">
    <source>
        <dbReference type="SAM" id="MobiDB-lite"/>
    </source>
</evidence>
<evidence type="ECO:0000259" key="2">
    <source>
        <dbReference type="Pfam" id="PF00668"/>
    </source>
</evidence>
<name>S4MMM0_9ACTN</name>
<evidence type="ECO:0000313" key="4">
    <source>
        <dbReference type="Proteomes" id="UP000015001"/>
    </source>
</evidence>
<dbReference type="PATRIC" id="fig|1283301.3.peg.6084"/>
<dbReference type="Proteomes" id="UP000015001">
    <property type="component" value="Unassembled WGS sequence"/>
</dbReference>
<organism evidence="3 4">
    <name type="scientific">Streptomyces afghaniensis 772</name>
    <dbReference type="NCBI Taxonomy" id="1283301"/>
    <lineage>
        <taxon>Bacteria</taxon>
        <taxon>Bacillati</taxon>
        <taxon>Actinomycetota</taxon>
        <taxon>Actinomycetes</taxon>
        <taxon>Kitasatosporales</taxon>
        <taxon>Streptomycetaceae</taxon>
        <taxon>Streptomyces</taxon>
    </lineage>
</organism>
<dbReference type="InterPro" id="IPR001242">
    <property type="entry name" value="Condensation_dom"/>
</dbReference>
<proteinExistence type="predicted"/>
<dbReference type="HOGENOM" id="CLU_952876_0_0_11"/>
<dbReference type="GO" id="GO:0043041">
    <property type="term" value="P:amino acid activation for nonribosomal peptide biosynthetic process"/>
    <property type="evidence" value="ECO:0007669"/>
    <property type="project" value="TreeGrafter"/>
</dbReference>
<evidence type="ECO:0000313" key="3">
    <source>
        <dbReference type="EMBL" id="EPJ36795.1"/>
    </source>
</evidence>
<keyword evidence="4" id="KW-1185">Reference proteome</keyword>
<dbReference type="GO" id="GO:0008610">
    <property type="term" value="P:lipid biosynthetic process"/>
    <property type="evidence" value="ECO:0007669"/>
    <property type="project" value="UniProtKB-ARBA"/>
</dbReference>